<sequence length="282" mass="29872">MPLAFRGGAPRAEARAPAVAPRGNPVARPANLRIGSFDNLVVRAPVWVVYVLPNRKAHDRFAYECRKAGAPAEPVRDESGAVVLAQPDGSFHRGTGAPLRADGYPVAYEVSATGDALARIRGLSVVTRTHPLIKLSRLGNGSGAGELTDRTRRILRAERHERGYRAGEIVRGGIRENAAAPAAPAGAAFRIPDASELVPASAVADGWRVVGAKQDGAELAVTLRLSDTAQRITVRVPLEPVTDGTAQAAAERRRADELARLSPPATEAETLRAFGMARAPRD</sequence>
<protein>
    <submittedName>
        <fullName evidence="2">Uncharacterized protein</fullName>
    </submittedName>
</protein>
<dbReference type="AlphaFoldDB" id="A0A517XLT3"/>
<dbReference type="Proteomes" id="UP000319576">
    <property type="component" value="Chromosome"/>
</dbReference>
<evidence type="ECO:0000313" key="2">
    <source>
        <dbReference type="EMBL" id="QDU18464.1"/>
    </source>
</evidence>
<name>A0A517XLT3_9BACT</name>
<keyword evidence="3" id="KW-1185">Reference proteome</keyword>
<feature type="region of interest" description="Disordered" evidence="1">
    <location>
        <begin position="1"/>
        <end position="25"/>
    </location>
</feature>
<evidence type="ECO:0000313" key="3">
    <source>
        <dbReference type="Proteomes" id="UP000319576"/>
    </source>
</evidence>
<dbReference type="KEGG" id="uli:ETAA1_03520"/>
<accession>A0A517XLT3</accession>
<dbReference type="EMBL" id="CP036273">
    <property type="protein sequence ID" value="QDU18464.1"/>
    <property type="molecule type" value="Genomic_DNA"/>
</dbReference>
<proteinExistence type="predicted"/>
<evidence type="ECO:0000256" key="1">
    <source>
        <dbReference type="SAM" id="MobiDB-lite"/>
    </source>
</evidence>
<gene>
    <name evidence="2" type="ORF">ETAA1_03520</name>
</gene>
<feature type="compositionally biased region" description="Low complexity" evidence="1">
    <location>
        <begin position="1"/>
        <end position="23"/>
    </location>
</feature>
<reference evidence="2 3" key="1">
    <citation type="submission" date="2019-02" db="EMBL/GenBank/DDBJ databases">
        <title>Deep-cultivation of Planctomycetes and their phenomic and genomic characterization uncovers novel biology.</title>
        <authorList>
            <person name="Wiegand S."/>
            <person name="Jogler M."/>
            <person name="Boedeker C."/>
            <person name="Pinto D."/>
            <person name="Vollmers J."/>
            <person name="Rivas-Marin E."/>
            <person name="Kohn T."/>
            <person name="Peeters S.H."/>
            <person name="Heuer A."/>
            <person name="Rast P."/>
            <person name="Oberbeckmann S."/>
            <person name="Bunk B."/>
            <person name="Jeske O."/>
            <person name="Meyerdierks A."/>
            <person name="Storesund J.E."/>
            <person name="Kallscheuer N."/>
            <person name="Luecker S."/>
            <person name="Lage O.M."/>
            <person name="Pohl T."/>
            <person name="Merkel B.J."/>
            <person name="Hornburger P."/>
            <person name="Mueller R.-W."/>
            <person name="Bruemmer F."/>
            <person name="Labrenz M."/>
            <person name="Spormann A.M."/>
            <person name="Op den Camp H."/>
            <person name="Overmann J."/>
            <person name="Amann R."/>
            <person name="Jetten M.S.M."/>
            <person name="Mascher T."/>
            <person name="Medema M.H."/>
            <person name="Devos D.P."/>
            <person name="Kaster A.-K."/>
            <person name="Ovreas L."/>
            <person name="Rohde M."/>
            <person name="Galperin M.Y."/>
            <person name="Jogler C."/>
        </authorList>
    </citation>
    <scope>NUCLEOTIDE SEQUENCE [LARGE SCALE GENOMIC DNA]</scope>
    <source>
        <strain evidence="2 3">ETA_A1</strain>
    </source>
</reference>
<organism evidence="2 3">
    <name type="scientific">Urbifossiella limnaea</name>
    <dbReference type="NCBI Taxonomy" id="2528023"/>
    <lineage>
        <taxon>Bacteria</taxon>
        <taxon>Pseudomonadati</taxon>
        <taxon>Planctomycetota</taxon>
        <taxon>Planctomycetia</taxon>
        <taxon>Gemmatales</taxon>
        <taxon>Gemmataceae</taxon>
        <taxon>Urbifossiella</taxon>
    </lineage>
</organism>